<dbReference type="PATRIC" id="fig|447.4.peg.3558"/>
<dbReference type="AlphaFoldDB" id="A0A0W0RDU5"/>
<organism evidence="1 2">
    <name type="scientific">Legionella bozemanae</name>
    <name type="common">Fluoribacter bozemanae</name>
    <dbReference type="NCBI Taxonomy" id="447"/>
    <lineage>
        <taxon>Bacteria</taxon>
        <taxon>Pseudomonadati</taxon>
        <taxon>Pseudomonadota</taxon>
        <taxon>Gammaproteobacteria</taxon>
        <taxon>Legionellales</taxon>
        <taxon>Legionellaceae</taxon>
        <taxon>Legionella</taxon>
    </lineage>
</organism>
<dbReference type="Proteomes" id="UP000054695">
    <property type="component" value="Unassembled WGS sequence"/>
</dbReference>
<gene>
    <name evidence="1" type="ORF">Lboz_3331</name>
</gene>
<sequence>MYSPLFFALKLQEQLKIHYLSDRYNAFLCHAKGVFCTENLTKFIHSFLLPTVLFSFKF</sequence>
<comment type="caution">
    <text evidence="1">The sequence shown here is derived from an EMBL/GenBank/DDBJ whole genome shotgun (WGS) entry which is preliminary data.</text>
</comment>
<dbReference type="EMBL" id="LNXU01000049">
    <property type="protein sequence ID" value="KTC69189.1"/>
    <property type="molecule type" value="Genomic_DNA"/>
</dbReference>
<dbReference type="STRING" id="447.Lboz_3331"/>
<evidence type="ECO:0000313" key="2">
    <source>
        <dbReference type="Proteomes" id="UP000054695"/>
    </source>
</evidence>
<evidence type="ECO:0000313" key="1">
    <source>
        <dbReference type="EMBL" id="KTC69189.1"/>
    </source>
</evidence>
<name>A0A0W0RDU5_LEGBO</name>
<reference evidence="1 2" key="1">
    <citation type="submission" date="2015-11" db="EMBL/GenBank/DDBJ databases">
        <title>Genomic analysis of 38 Legionella species identifies large and diverse effector repertoires.</title>
        <authorList>
            <person name="Burstein D."/>
            <person name="Amaro F."/>
            <person name="Zusman T."/>
            <person name="Lifshitz Z."/>
            <person name="Cohen O."/>
            <person name="Gilbert J.A."/>
            <person name="Pupko T."/>
            <person name="Shuman H.A."/>
            <person name="Segal G."/>
        </authorList>
    </citation>
    <scope>NUCLEOTIDE SEQUENCE [LARGE SCALE GENOMIC DNA]</scope>
    <source>
        <strain evidence="1 2">WIGA</strain>
    </source>
</reference>
<proteinExistence type="predicted"/>
<keyword evidence="2" id="KW-1185">Reference proteome</keyword>
<protein>
    <submittedName>
        <fullName evidence="1">Uncharacterized protein</fullName>
    </submittedName>
</protein>
<accession>A0A0W0RDU5</accession>